<feature type="domain" description="EF-hand" evidence="4">
    <location>
        <begin position="56"/>
        <end position="91"/>
    </location>
</feature>
<sequence length="164" mass="18215">MADKKDKKKKKKEDADTSTEPEAPASTPVSSTRKSGGSSKKAKRAGSNVFDQFSQRQVAEFKEGFQFMDHDKDGIIGKSDIRATCDEVGRLTSDEEIESMLNDVPSPINFTMLINIIRTALMTWGEKYTAQEVDDFFDQIDIDDNGKISCSQCIEMLTGKAAEE</sequence>
<evidence type="ECO:0000313" key="6">
    <source>
        <dbReference type="Proteomes" id="UP000326759"/>
    </source>
</evidence>
<reference evidence="5 6" key="1">
    <citation type="journal article" date="2019" name="PLoS Biol.">
        <title>Sex chromosomes control vertical transmission of feminizing Wolbachia symbionts in an isopod.</title>
        <authorList>
            <person name="Becking T."/>
            <person name="Chebbi M.A."/>
            <person name="Giraud I."/>
            <person name="Moumen B."/>
            <person name="Laverre T."/>
            <person name="Caubet Y."/>
            <person name="Peccoud J."/>
            <person name="Gilbert C."/>
            <person name="Cordaux R."/>
        </authorList>
    </citation>
    <scope>NUCLEOTIDE SEQUENCE [LARGE SCALE GENOMIC DNA]</scope>
    <source>
        <strain evidence="5">ANa2</strain>
        <tissue evidence="5">Whole body excluding digestive tract and cuticle</tissue>
    </source>
</reference>
<feature type="compositionally biased region" description="Low complexity" evidence="3">
    <location>
        <begin position="30"/>
        <end position="39"/>
    </location>
</feature>
<protein>
    <submittedName>
        <fullName evidence="5">Myosin regulatory light chain 2</fullName>
    </submittedName>
</protein>
<dbReference type="AlphaFoldDB" id="A0A5N5STL2"/>
<feature type="domain" description="EF-hand" evidence="4">
    <location>
        <begin position="128"/>
        <end position="163"/>
    </location>
</feature>
<dbReference type="InterPro" id="IPR011992">
    <property type="entry name" value="EF-hand-dom_pair"/>
</dbReference>
<evidence type="ECO:0000256" key="2">
    <source>
        <dbReference type="ARBA" id="ARBA00022837"/>
    </source>
</evidence>
<keyword evidence="6" id="KW-1185">Reference proteome</keyword>
<evidence type="ECO:0000256" key="1">
    <source>
        <dbReference type="ARBA" id="ARBA00022737"/>
    </source>
</evidence>
<dbReference type="GO" id="GO:0005509">
    <property type="term" value="F:calcium ion binding"/>
    <property type="evidence" value="ECO:0007669"/>
    <property type="project" value="InterPro"/>
</dbReference>
<dbReference type="Gene3D" id="1.10.238.10">
    <property type="entry name" value="EF-hand"/>
    <property type="match status" value="2"/>
</dbReference>
<dbReference type="InterPro" id="IPR050403">
    <property type="entry name" value="Myosin_RLC"/>
</dbReference>
<feature type="compositionally biased region" description="Basic residues" evidence="3">
    <location>
        <begin position="1"/>
        <end position="11"/>
    </location>
</feature>
<name>A0A5N5STL2_9CRUS</name>
<keyword evidence="2" id="KW-0106">Calcium</keyword>
<evidence type="ECO:0000259" key="4">
    <source>
        <dbReference type="PROSITE" id="PS50222"/>
    </source>
</evidence>
<dbReference type="InterPro" id="IPR002048">
    <property type="entry name" value="EF_hand_dom"/>
</dbReference>
<comment type="caution">
    <text evidence="5">The sequence shown here is derived from an EMBL/GenBank/DDBJ whole genome shotgun (WGS) entry which is preliminary data.</text>
</comment>
<gene>
    <name evidence="5" type="primary">MLR_0</name>
    <name evidence="5" type="ORF">Anas_09264</name>
</gene>
<accession>A0A5N5STL2</accession>
<dbReference type="InterPro" id="IPR018247">
    <property type="entry name" value="EF_Hand_1_Ca_BS"/>
</dbReference>
<dbReference type="PROSITE" id="PS00018">
    <property type="entry name" value="EF_HAND_1"/>
    <property type="match status" value="1"/>
</dbReference>
<dbReference type="EMBL" id="SEYY01020504">
    <property type="protein sequence ID" value="KAB7497258.1"/>
    <property type="molecule type" value="Genomic_DNA"/>
</dbReference>
<feature type="region of interest" description="Disordered" evidence="3">
    <location>
        <begin position="1"/>
        <end position="47"/>
    </location>
</feature>
<dbReference type="PANTHER" id="PTHR23049">
    <property type="entry name" value="MYOSIN REGULATORY LIGHT CHAIN 2"/>
    <property type="match status" value="1"/>
</dbReference>
<dbReference type="SUPFAM" id="SSF47473">
    <property type="entry name" value="EF-hand"/>
    <property type="match status" value="1"/>
</dbReference>
<dbReference type="Proteomes" id="UP000326759">
    <property type="component" value="Unassembled WGS sequence"/>
</dbReference>
<dbReference type="OrthoDB" id="429467at2759"/>
<organism evidence="5 6">
    <name type="scientific">Armadillidium nasatum</name>
    <dbReference type="NCBI Taxonomy" id="96803"/>
    <lineage>
        <taxon>Eukaryota</taxon>
        <taxon>Metazoa</taxon>
        <taxon>Ecdysozoa</taxon>
        <taxon>Arthropoda</taxon>
        <taxon>Crustacea</taxon>
        <taxon>Multicrustacea</taxon>
        <taxon>Malacostraca</taxon>
        <taxon>Eumalacostraca</taxon>
        <taxon>Peracarida</taxon>
        <taxon>Isopoda</taxon>
        <taxon>Oniscidea</taxon>
        <taxon>Crinocheta</taxon>
        <taxon>Armadillidiidae</taxon>
        <taxon>Armadillidium</taxon>
    </lineage>
</organism>
<evidence type="ECO:0000313" key="5">
    <source>
        <dbReference type="EMBL" id="KAB7497258.1"/>
    </source>
</evidence>
<proteinExistence type="predicted"/>
<evidence type="ECO:0000256" key="3">
    <source>
        <dbReference type="SAM" id="MobiDB-lite"/>
    </source>
</evidence>
<keyword evidence="1" id="KW-0677">Repeat</keyword>
<dbReference type="PROSITE" id="PS50222">
    <property type="entry name" value="EF_HAND_2"/>
    <property type="match status" value="2"/>
</dbReference>